<keyword evidence="1" id="KW-0059">Arsenical resistance</keyword>
<name>A0A6J7CLT9_9ZZZZ</name>
<protein>
    <submittedName>
        <fullName evidence="3">Unannotated protein</fullName>
    </submittedName>
</protein>
<feature type="domain" description="Phosphotyrosine protein phosphatase I" evidence="2">
    <location>
        <begin position="5"/>
        <end position="135"/>
    </location>
</feature>
<reference evidence="3" key="1">
    <citation type="submission" date="2020-05" db="EMBL/GenBank/DDBJ databases">
        <authorList>
            <person name="Chiriac C."/>
            <person name="Salcher M."/>
            <person name="Ghai R."/>
            <person name="Kavagutti S V."/>
        </authorList>
    </citation>
    <scope>NUCLEOTIDE SEQUENCE</scope>
</reference>
<dbReference type="InterPro" id="IPR023485">
    <property type="entry name" value="Ptyr_pPase"/>
</dbReference>
<gene>
    <name evidence="3" type="ORF">UFOPK3402_00010</name>
</gene>
<evidence type="ECO:0000313" key="3">
    <source>
        <dbReference type="EMBL" id="CAB4857109.1"/>
    </source>
</evidence>
<dbReference type="PANTHER" id="PTHR43428:SF1">
    <property type="entry name" value="ARSENATE REDUCTASE"/>
    <property type="match status" value="1"/>
</dbReference>
<dbReference type="InterPro" id="IPR036196">
    <property type="entry name" value="Ptyr_pPase_sf"/>
</dbReference>
<dbReference type="Pfam" id="PF01451">
    <property type="entry name" value="LMWPc"/>
    <property type="match status" value="1"/>
</dbReference>
<dbReference type="AlphaFoldDB" id="A0A6J7CLT9"/>
<dbReference type="SUPFAM" id="SSF52788">
    <property type="entry name" value="Phosphotyrosine protein phosphatases I"/>
    <property type="match status" value="1"/>
</dbReference>
<dbReference type="PANTHER" id="PTHR43428">
    <property type="entry name" value="ARSENATE REDUCTASE"/>
    <property type="match status" value="1"/>
</dbReference>
<proteinExistence type="predicted"/>
<organism evidence="3">
    <name type="scientific">freshwater metagenome</name>
    <dbReference type="NCBI Taxonomy" id="449393"/>
    <lineage>
        <taxon>unclassified sequences</taxon>
        <taxon>metagenomes</taxon>
        <taxon>ecological metagenomes</taxon>
    </lineage>
</organism>
<dbReference type="Gene3D" id="3.40.50.2300">
    <property type="match status" value="1"/>
</dbReference>
<dbReference type="GO" id="GO:0046685">
    <property type="term" value="P:response to arsenic-containing substance"/>
    <property type="evidence" value="ECO:0007669"/>
    <property type="project" value="UniProtKB-KW"/>
</dbReference>
<evidence type="ECO:0000256" key="1">
    <source>
        <dbReference type="ARBA" id="ARBA00022849"/>
    </source>
</evidence>
<accession>A0A6J7CLT9</accession>
<dbReference type="EMBL" id="CAFBLS010000001">
    <property type="protein sequence ID" value="CAB4857109.1"/>
    <property type="molecule type" value="Genomic_DNA"/>
</dbReference>
<dbReference type="SMART" id="SM00226">
    <property type="entry name" value="LMWPc"/>
    <property type="match status" value="1"/>
</dbReference>
<evidence type="ECO:0000259" key="2">
    <source>
        <dbReference type="SMART" id="SM00226"/>
    </source>
</evidence>
<sequence length="139" mass="14353">MSDTPAVLFVCVKNGGKSQMAAALMRQAVGDTVEVHSAGTHPGTAINAESAAAVAEVGADMSDQIPKPIDPALLARVDRVVVVGSEAVVDPLPGMAGTIETWETVEPSVHGIEGAERMRLIRDDIAARVTVLATELTAI</sequence>